<keyword evidence="3" id="KW-1185">Reference proteome</keyword>
<evidence type="ECO:0000256" key="1">
    <source>
        <dbReference type="SAM" id="MobiDB-lite"/>
    </source>
</evidence>
<dbReference type="Proteomes" id="UP000193944">
    <property type="component" value="Unassembled WGS sequence"/>
</dbReference>
<gene>
    <name evidence="2" type="ORF">BCR32DRAFT_291945</name>
</gene>
<feature type="compositionally biased region" description="Low complexity" evidence="1">
    <location>
        <begin position="414"/>
        <end position="424"/>
    </location>
</feature>
<evidence type="ECO:0000313" key="2">
    <source>
        <dbReference type="EMBL" id="ORX83545.1"/>
    </source>
</evidence>
<feature type="compositionally biased region" description="Basic and acidic residues" evidence="1">
    <location>
        <begin position="390"/>
        <end position="412"/>
    </location>
</feature>
<evidence type="ECO:0008006" key="4">
    <source>
        <dbReference type="Google" id="ProtNLM"/>
    </source>
</evidence>
<feature type="region of interest" description="Disordered" evidence="1">
    <location>
        <begin position="390"/>
        <end position="426"/>
    </location>
</feature>
<dbReference type="AlphaFoldDB" id="A0A1Y1XCU4"/>
<protein>
    <recommendedName>
        <fullName evidence="4">P-loop containing nucleoside triphosphate hydrolase protein</fullName>
    </recommendedName>
</protein>
<dbReference type="Gene3D" id="3.40.50.300">
    <property type="entry name" value="P-loop containing nucleotide triphosphate hydrolases"/>
    <property type="match status" value="1"/>
</dbReference>
<dbReference type="STRING" id="1754192.A0A1Y1XCU4"/>
<evidence type="ECO:0000313" key="3">
    <source>
        <dbReference type="Proteomes" id="UP000193944"/>
    </source>
</evidence>
<name>A0A1Y1XCU4_9FUNG</name>
<comment type="caution">
    <text evidence="2">The sequence shown here is derived from an EMBL/GenBank/DDBJ whole genome shotgun (WGS) entry which is preliminary data.</text>
</comment>
<sequence>MASKKYTFPTNFLGKDKYMEEPEQIVMNNNNMKMDNEDEELVIPAKHISLQKLIDDYSENSSIENGSLCELNCIPCYNIGDKHFQSYSQKLHYYTTIGKDECPRIFDMSQFYSNHDSYSSNLSSPLRQKSFSNMNNDYSSNLVVSNTTNPSSSTTPVIPLNNSLNIDNNESYYSDTSMETNNANNNNNLQSSEFTYFIKTYNSEDEVYTVKSATIPSSSSSSSPLSSSFSPVLSTSQKNDSKFLKSKTLNLLKKTIPLKIISKNYISDEFKDTIYSTNHNDMDINETSILEKELVNDINGDDTSKKSQSSKLSIDSKLKLKNDMTIENTNGDDNVNDNNNNDDDDNNNKKKKQDQKEKQKKEKQNQKLLISKSNEIHSKLLKLNNEEAKIETKSKTGTKKEQKKEKEKEKEIVSINTTSNSNTKTTKKHRSSVSKYDFVKVLVYLSGEHYYVLSRFLISRMLTATKVDYYHAVRIALDLKKRLVDCNELELTQKKLEKILFNIMKEYGYNEKYTLLYKLISGFYRERIPMIILISGPRCVGKSTLATKLAERLNLPNIVKTDAVYDLMCSIFKISEEDREPIWYKNYSTDELLEKYENDCKLVKRGLEADIKKAFTEGKSIIIEGTHVTHYLYDFVLECIETFNQQKKINDSTSNTTTTNSSSSNELYSSKLLSNNNNNPCNAIVLPFYLDMDDKKCHQEFLYNQMMIETLINDNQNVDYFTLNQYPKNINSGNHQLCELELKLDIIGNLFRKENKKRLYQKSMTGESKAFKYINVNSKSFQSTLDVMHTEVLNKIQEKFSISE</sequence>
<proteinExistence type="predicted"/>
<dbReference type="InterPro" id="IPR027417">
    <property type="entry name" value="P-loop_NTPase"/>
</dbReference>
<reference evidence="2 3" key="1">
    <citation type="submission" date="2016-08" db="EMBL/GenBank/DDBJ databases">
        <title>A Parts List for Fungal Cellulosomes Revealed by Comparative Genomics.</title>
        <authorList>
            <consortium name="DOE Joint Genome Institute"/>
            <person name="Haitjema C.H."/>
            <person name="Gilmore S.P."/>
            <person name="Henske J.K."/>
            <person name="Solomon K.V."/>
            <person name="De Groot R."/>
            <person name="Kuo A."/>
            <person name="Mondo S.J."/>
            <person name="Salamov A.A."/>
            <person name="Labutti K."/>
            <person name="Zhao Z."/>
            <person name="Chiniquy J."/>
            <person name="Barry K."/>
            <person name="Brewer H.M."/>
            <person name="Purvine S.O."/>
            <person name="Wright A.T."/>
            <person name="Boxma B."/>
            <person name="Van Alen T."/>
            <person name="Hackstein J.H."/>
            <person name="Baker S.E."/>
            <person name="Grigoriev I.V."/>
            <person name="O'Malley M.A."/>
        </authorList>
    </citation>
    <scope>NUCLEOTIDE SEQUENCE [LARGE SCALE GENOMIC DNA]</scope>
    <source>
        <strain evidence="2 3">S4</strain>
    </source>
</reference>
<feature type="region of interest" description="Disordered" evidence="1">
    <location>
        <begin position="325"/>
        <end position="371"/>
    </location>
</feature>
<dbReference type="PANTHER" id="PTHR33477">
    <property type="entry name" value="P-LOOP NTPASE DOMAIN-CONTAINING PROTEIN LPA1 HOMOLOG 1"/>
    <property type="match status" value="1"/>
</dbReference>
<accession>A0A1Y1XCU4</accession>
<organism evidence="2 3">
    <name type="scientific">Anaeromyces robustus</name>
    <dbReference type="NCBI Taxonomy" id="1754192"/>
    <lineage>
        <taxon>Eukaryota</taxon>
        <taxon>Fungi</taxon>
        <taxon>Fungi incertae sedis</taxon>
        <taxon>Chytridiomycota</taxon>
        <taxon>Chytridiomycota incertae sedis</taxon>
        <taxon>Neocallimastigomycetes</taxon>
        <taxon>Neocallimastigales</taxon>
        <taxon>Neocallimastigaceae</taxon>
        <taxon>Anaeromyces</taxon>
    </lineage>
</organism>
<dbReference type="SUPFAM" id="SSF52540">
    <property type="entry name" value="P-loop containing nucleoside triphosphate hydrolases"/>
    <property type="match status" value="1"/>
</dbReference>
<dbReference type="PANTHER" id="PTHR33477:SF2">
    <property type="entry name" value="2-PHOSPHOGLYCERATE KINASE"/>
    <property type="match status" value="1"/>
</dbReference>
<dbReference type="EMBL" id="MCFG01000071">
    <property type="protein sequence ID" value="ORX83545.1"/>
    <property type="molecule type" value="Genomic_DNA"/>
</dbReference>
<feature type="compositionally biased region" description="Basic and acidic residues" evidence="1">
    <location>
        <begin position="354"/>
        <end position="365"/>
    </location>
</feature>
<reference evidence="2 3" key="2">
    <citation type="submission" date="2016-08" db="EMBL/GenBank/DDBJ databases">
        <title>Pervasive Adenine N6-methylation of Active Genes in Fungi.</title>
        <authorList>
            <consortium name="DOE Joint Genome Institute"/>
            <person name="Mondo S.J."/>
            <person name="Dannebaum R.O."/>
            <person name="Kuo R.C."/>
            <person name="Labutti K."/>
            <person name="Haridas S."/>
            <person name="Kuo A."/>
            <person name="Salamov A."/>
            <person name="Ahrendt S.R."/>
            <person name="Lipzen A."/>
            <person name="Sullivan W."/>
            <person name="Andreopoulos W.B."/>
            <person name="Clum A."/>
            <person name="Lindquist E."/>
            <person name="Daum C."/>
            <person name="Ramamoorthy G.K."/>
            <person name="Gryganskyi A."/>
            <person name="Culley D."/>
            <person name="Magnuson J.K."/>
            <person name="James T.Y."/>
            <person name="O'Malley M.A."/>
            <person name="Stajich J.E."/>
            <person name="Spatafora J.W."/>
            <person name="Visel A."/>
            <person name="Grigoriev I.V."/>
        </authorList>
    </citation>
    <scope>NUCLEOTIDE SEQUENCE [LARGE SCALE GENOMIC DNA]</scope>
    <source>
        <strain evidence="2 3">S4</strain>
    </source>
</reference>
<dbReference type="OrthoDB" id="271259at2759"/>